<feature type="domain" description="SnoaL-like" evidence="1">
    <location>
        <begin position="6"/>
        <end position="63"/>
    </location>
</feature>
<evidence type="ECO:0000259" key="1">
    <source>
        <dbReference type="Pfam" id="PF12680"/>
    </source>
</evidence>
<gene>
    <name evidence="2" type="ORF">ACFSKW_02590</name>
</gene>
<evidence type="ECO:0000313" key="3">
    <source>
        <dbReference type="Proteomes" id="UP001597368"/>
    </source>
</evidence>
<accession>A0ABW4SP13</accession>
<protein>
    <submittedName>
        <fullName evidence="2">Nuclear transport factor 2 family protein</fullName>
    </submittedName>
</protein>
<organism evidence="2 3">
    <name type="scientific">Nonomuraea mangrovi</name>
    <dbReference type="NCBI Taxonomy" id="2316207"/>
    <lineage>
        <taxon>Bacteria</taxon>
        <taxon>Bacillati</taxon>
        <taxon>Actinomycetota</taxon>
        <taxon>Actinomycetes</taxon>
        <taxon>Streptosporangiales</taxon>
        <taxon>Streptosporangiaceae</taxon>
        <taxon>Nonomuraea</taxon>
    </lineage>
</organism>
<proteinExistence type="predicted"/>
<dbReference type="InterPro" id="IPR032710">
    <property type="entry name" value="NTF2-like_dom_sf"/>
</dbReference>
<dbReference type="RefSeq" id="WP_379568668.1">
    <property type="nucleotide sequence ID" value="NZ_JBHUFV010000003.1"/>
</dbReference>
<dbReference type="Proteomes" id="UP001597368">
    <property type="component" value="Unassembled WGS sequence"/>
</dbReference>
<dbReference type="EMBL" id="JBHUFV010000003">
    <property type="protein sequence ID" value="MFD1930356.1"/>
    <property type="molecule type" value="Genomic_DNA"/>
</dbReference>
<dbReference type="InterPro" id="IPR037401">
    <property type="entry name" value="SnoaL-like"/>
</dbReference>
<evidence type="ECO:0000313" key="2">
    <source>
        <dbReference type="EMBL" id="MFD1930356.1"/>
    </source>
</evidence>
<sequence>MNNALRYREAGEKKDLDALMSTLAPDVVFHSPLSARAGFRGHDELRALFGVVFATIGELRYHTDVGDDRTRMLAATTTLGGHTMEESVLLKLDESGLISEITMFVRPLPALTRLMAALGTGLARAQGRKAVAALVGLAAGPLVFMTESGDRTLVPLVTGASPRR</sequence>
<keyword evidence="3" id="KW-1185">Reference proteome</keyword>
<reference evidence="3" key="1">
    <citation type="journal article" date="2019" name="Int. J. Syst. Evol. Microbiol.">
        <title>The Global Catalogue of Microorganisms (GCM) 10K type strain sequencing project: providing services to taxonomists for standard genome sequencing and annotation.</title>
        <authorList>
            <consortium name="The Broad Institute Genomics Platform"/>
            <consortium name="The Broad Institute Genome Sequencing Center for Infectious Disease"/>
            <person name="Wu L."/>
            <person name="Ma J."/>
        </authorList>
    </citation>
    <scope>NUCLEOTIDE SEQUENCE [LARGE SCALE GENOMIC DNA]</scope>
    <source>
        <strain evidence="3">ICMP 6774ER</strain>
    </source>
</reference>
<dbReference type="Gene3D" id="3.10.450.50">
    <property type="match status" value="1"/>
</dbReference>
<name>A0ABW4SP13_9ACTN</name>
<comment type="caution">
    <text evidence="2">The sequence shown here is derived from an EMBL/GenBank/DDBJ whole genome shotgun (WGS) entry which is preliminary data.</text>
</comment>
<dbReference type="Pfam" id="PF12680">
    <property type="entry name" value="SnoaL_2"/>
    <property type="match status" value="1"/>
</dbReference>
<dbReference type="SUPFAM" id="SSF54427">
    <property type="entry name" value="NTF2-like"/>
    <property type="match status" value="1"/>
</dbReference>